<evidence type="ECO:0000313" key="3">
    <source>
        <dbReference type="EMBL" id="MCQ8185206.1"/>
    </source>
</evidence>
<dbReference type="Pfam" id="PF14338">
    <property type="entry name" value="Mrr_N"/>
    <property type="match status" value="1"/>
</dbReference>
<feature type="region of interest" description="Disordered" evidence="1">
    <location>
        <begin position="117"/>
        <end position="153"/>
    </location>
</feature>
<feature type="domain" description="Restriction system protein Mrr-like N-terminal" evidence="2">
    <location>
        <begin position="22"/>
        <end position="103"/>
    </location>
</feature>
<proteinExistence type="predicted"/>
<sequence>MERKDERLFAVGREGLPSLPGMMLATLNALRAIGGSGSIQEIADEVVELESISEEEQAFPHKDGRSTRLDYYLAWARTYLKRGGAVDNSARGVWTLTDKGEKITGLDETKAIYEQVQSEERERARRKRQARKDAGAPEPKGNEAFAFDDDDPVPDVELSDDWRSELLTALRSMDPSAFERLAQRLLREAGSSGSRCAARPATAASMASASCA</sequence>
<feature type="compositionally biased region" description="Low complexity" evidence="1">
    <location>
        <begin position="194"/>
        <end position="212"/>
    </location>
</feature>
<comment type="caution">
    <text evidence="3">The sequence shown here is derived from an EMBL/GenBank/DDBJ whole genome shotgun (WGS) entry which is preliminary data.</text>
</comment>
<dbReference type="RefSeq" id="WP_256619074.1">
    <property type="nucleotide sequence ID" value="NZ_JANIBC010000004.1"/>
</dbReference>
<protein>
    <submittedName>
        <fullName evidence="3">Winged helix-turn-helix domain-containing protein</fullName>
    </submittedName>
</protein>
<feature type="region of interest" description="Disordered" evidence="1">
    <location>
        <begin position="189"/>
        <end position="212"/>
    </location>
</feature>
<accession>A0A9X2RIS9</accession>
<evidence type="ECO:0000259" key="2">
    <source>
        <dbReference type="Pfam" id="PF14338"/>
    </source>
</evidence>
<dbReference type="AlphaFoldDB" id="A0A9X2RIS9"/>
<dbReference type="EMBL" id="JANIBC010000004">
    <property type="protein sequence ID" value="MCQ8185206.1"/>
    <property type="molecule type" value="Genomic_DNA"/>
</dbReference>
<dbReference type="InterPro" id="IPR025745">
    <property type="entry name" value="Mrr-like_N_dom"/>
</dbReference>
<name>A0A9X2RIS9_9PROT</name>
<evidence type="ECO:0000256" key="1">
    <source>
        <dbReference type="SAM" id="MobiDB-lite"/>
    </source>
</evidence>
<organism evidence="3 4">
    <name type="scientific">Parvularcula maris</name>
    <dbReference type="NCBI Taxonomy" id="2965077"/>
    <lineage>
        <taxon>Bacteria</taxon>
        <taxon>Pseudomonadati</taxon>
        <taxon>Pseudomonadota</taxon>
        <taxon>Alphaproteobacteria</taxon>
        <taxon>Parvularculales</taxon>
        <taxon>Parvularculaceae</taxon>
        <taxon>Parvularcula</taxon>
    </lineage>
</organism>
<dbReference type="Proteomes" id="UP001142610">
    <property type="component" value="Unassembled WGS sequence"/>
</dbReference>
<gene>
    <name evidence="3" type="ORF">NOG11_07350</name>
</gene>
<evidence type="ECO:0000313" key="4">
    <source>
        <dbReference type="Proteomes" id="UP001142610"/>
    </source>
</evidence>
<reference evidence="3" key="1">
    <citation type="submission" date="2022-07" db="EMBL/GenBank/DDBJ databases">
        <title>Parvularcula maris sp. nov., an algicidal bacterium isolated from seawater.</title>
        <authorList>
            <person name="Li F."/>
        </authorList>
    </citation>
    <scope>NUCLEOTIDE SEQUENCE</scope>
    <source>
        <strain evidence="3">BGMRC 0090</strain>
    </source>
</reference>
<keyword evidence="4" id="KW-1185">Reference proteome</keyword>